<organism evidence="1 2">
    <name type="scientific">Lasiodiplodia mahajangana</name>
    <dbReference type="NCBI Taxonomy" id="1108764"/>
    <lineage>
        <taxon>Eukaryota</taxon>
        <taxon>Fungi</taxon>
        <taxon>Dikarya</taxon>
        <taxon>Ascomycota</taxon>
        <taxon>Pezizomycotina</taxon>
        <taxon>Dothideomycetes</taxon>
        <taxon>Dothideomycetes incertae sedis</taxon>
        <taxon>Botryosphaeriales</taxon>
        <taxon>Botryosphaeriaceae</taxon>
        <taxon>Lasiodiplodia</taxon>
    </lineage>
</organism>
<accession>A0ACC2K0Y6</accession>
<keyword evidence="2" id="KW-1185">Reference proteome</keyword>
<reference evidence="1" key="1">
    <citation type="submission" date="2022-12" db="EMBL/GenBank/DDBJ databases">
        <title>Genome Sequence of Lasiodiplodia mahajangana.</title>
        <authorList>
            <person name="Buettner E."/>
        </authorList>
    </citation>
    <scope>NUCLEOTIDE SEQUENCE</scope>
    <source>
        <strain evidence="1">VT137</strain>
    </source>
</reference>
<evidence type="ECO:0000313" key="2">
    <source>
        <dbReference type="Proteomes" id="UP001153332"/>
    </source>
</evidence>
<comment type="caution">
    <text evidence="1">The sequence shown here is derived from an EMBL/GenBank/DDBJ whole genome shotgun (WGS) entry which is preliminary data.</text>
</comment>
<sequence>MADHAGYDKVSTQSDSSLDADEEMRYPLTQGIRDTLSSRRARVTQLFRKAASSVLILFFIATLLYISFAVHDISKRESKDYGDCGGKHTPEEARSLGCIFDPAGWVWTRPECFDGDLLADFMDRTNFSYHTNINLTAESEVPLKEVMRGGHTLLYTQNKYHYLHCTVRAVLPYIMILEP</sequence>
<protein>
    <submittedName>
        <fullName evidence="1">Uncharacterized protein</fullName>
    </submittedName>
</protein>
<dbReference type="EMBL" id="JAPUUL010000013">
    <property type="protein sequence ID" value="KAJ8133447.1"/>
    <property type="molecule type" value="Genomic_DNA"/>
</dbReference>
<evidence type="ECO:0000313" key="1">
    <source>
        <dbReference type="EMBL" id="KAJ8133447.1"/>
    </source>
</evidence>
<gene>
    <name evidence="1" type="ORF">O1611_g178</name>
</gene>
<name>A0ACC2K0Y6_9PEZI</name>
<proteinExistence type="predicted"/>
<dbReference type="Proteomes" id="UP001153332">
    <property type="component" value="Unassembled WGS sequence"/>
</dbReference>